<dbReference type="PANTHER" id="PTHR22916">
    <property type="entry name" value="GLYCOSYLTRANSFERASE"/>
    <property type="match status" value="1"/>
</dbReference>
<reference evidence="3" key="1">
    <citation type="submission" date="2023-07" db="EMBL/GenBank/DDBJ databases">
        <title>Isolating and identifying novel microbial strains from the Mariana Trench.</title>
        <authorList>
            <person name="Fu H."/>
        </authorList>
    </citation>
    <scope>NUCLEOTIDE SEQUENCE [LARGE SCALE GENOMIC DNA]</scope>
    <source>
        <strain evidence="3">T-y2</strain>
    </source>
</reference>
<accession>A0ABU2KM20</accession>
<keyword evidence="2" id="KW-0328">Glycosyltransferase</keyword>
<gene>
    <name evidence="2" type="ORF">RLT85_14100</name>
</gene>
<dbReference type="Gene3D" id="3.90.550.10">
    <property type="entry name" value="Spore Coat Polysaccharide Biosynthesis Protein SpsA, Chain A"/>
    <property type="match status" value="1"/>
</dbReference>
<keyword evidence="2" id="KW-0808">Transferase</keyword>
<dbReference type="Pfam" id="PF00535">
    <property type="entry name" value="Glycos_transf_2"/>
    <property type="match status" value="1"/>
</dbReference>
<dbReference type="EC" id="2.4.-.-" evidence="2"/>
<proteinExistence type="predicted"/>
<comment type="caution">
    <text evidence="2">The sequence shown here is derived from an EMBL/GenBank/DDBJ whole genome shotgun (WGS) entry which is preliminary data.</text>
</comment>
<evidence type="ECO:0000259" key="1">
    <source>
        <dbReference type="Pfam" id="PF00535"/>
    </source>
</evidence>
<dbReference type="PANTHER" id="PTHR22916:SF3">
    <property type="entry name" value="UDP-GLCNAC:BETAGAL BETA-1,3-N-ACETYLGLUCOSAMINYLTRANSFERASE-LIKE PROTEIN 1"/>
    <property type="match status" value="1"/>
</dbReference>
<dbReference type="InterPro" id="IPR001173">
    <property type="entry name" value="Glyco_trans_2-like"/>
</dbReference>
<evidence type="ECO:0000313" key="3">
    <source>
        <dbReference type="Proteomes" id="UP001182991"/>
    </source>
</evidence>
<dbReference type="RefSeq" id="WP_311402689.1">
    <property type="nucleotide sequence ID" value="NZ_JAVRBG010000018.1"/>
</dbReference>
<name>A0ABU2KM20_9FLAO</name>
<dbReference type="InterPro" id="IPR029044">
    <property type="entry name" value="Nucleotide-diphossugar_trans"/>
</dbReference>
<dbReference type="CDD" id="cd00761">
    <property type="entry name" value="Glyco_tranf_GTA_type"/>
    <property type="match status" value="1"/>
</dbReference>
<sequence>MIQEKPLVSIIIPTYNRAHLISETLDSIKEQTYTNWECIVVDDGGTDHTENILEAYIKEDSRFKFLKKPSHRKKGGNAARNFGYEKSIGEYINFVDSDDLIHKEKLQLQLAVLEKNESCQVCLSEAEIFNETKRYQKKSKPLDEINFFEDYISKKIDMGTTQPLWRKSFLESAKTVYDETILRAQDFDFLSRMSFRKDFSHCYVKEILVSVRIGNSGRITDSGFRKDVMVSYLNAYYKTYLLLANDYKDKQLYKSYTNLFLKRILRCINSKDFETALFFLKKMRKNVFNNDTRYRRHFLKLILSVSVLKGTGLRGYSLLKKYYYLD</sequence>
<dbReference type="GO" id="GO:0016757">
    <property type="term" value="F:glycosyltransferase activity"/>
    <property type="evidence" value="ECO:0007669"/>
    <property type="project" value="UniProtKB-KW"/>
</dbReference>
<organism evidence="2 3">
    <name type="scientific">Mesonia ostreae</name>
    <dbReference type="NCBI Taxonomy" id="861110"/>
    <lineage>
        <taxon>Bacteria</taxon>
        <taxon>Pseudomonadati</taxon>
        <taxon>Bacteroidota</taxon>
        <taxon>Flavobacteriia</taxon>
        <taxon>Flavobacteriales</taxon>
        <taxon>Flavobacteriaceae</taxon>
        <taxon>Mesonia</taxon>
    </lineage>
</organism>
<feature type="domain" description="Glycosyltransferase 2-like" evidence="1">
    <location>
        <begin position="9"/>
        <end position="169"/>
    </location>
</feature>
<dbReference type="EMBL" id="JAVRBG010000018">
    <property type="protein sequence ID" value="MDT0295761.1"/>
    <property type="molecule type" value="Genomic_DNA"/>
</dbReference>
<dbReference type="SUPFAM" id="SSF53448">
    <property type="entry name" value="Nucleotide-diphospho-sugar transferases"/>
    <property type="match status" value="1"/>
</dbReference>
<evidence type="ECO:0000313" key="2">
    <source>
        <dbReference type="EMBL" id="MDT0295761.1"/>
    </source>
</evidence>
<protein>
    <submittedName>
        <fullName evidence="2">Glycosyltransferase family 2 protein</fullName>
        <ecNumber evidence="2">2.4.-.-</ecNumber>
    </submittedName>
</protein>
<dbReference type="Proteomes" id="UP001182991">
    <property type="component" value="Unassembled WGS sequence"/>
</dbReference>
<keyword evidence="3" id="KW-1185">Reference proteome</keyword>